<gene>
    <name evidence="1" type="primary">Necator_chrX.g26616</name>
    <name evidence="2" type="synonym">Necator_2022.05.29.01.07.g3</name>
    <name evidence="1" type="ORF">RB195_026448</name>
    <name evidence="2" type="ORF">RB195_026452</name>
</gene>
<comment type="caution">
    <text evidence="1">The sequence shown here is derived from an EMBL/GenBank/DDBJ whole genome shotgun (WGS) entry which is preliminary data.</text>
</comment>
<proteinExistence type="predicted"/>
<dbReference type="Proteomes" id="UP001303046">
    <property type="component" value="Unassembled WGS sequence"/>
</dbReference>
<sequence length="86" mass="9781">MCYRETSSSSTEKVKFLREETDQPDEGNVWGTTHVECIESYITVPPHYDTPNRCCRTHLTLFYSLLAPAHELSAAGSVPLHFIAFF</sequence>
<accession>A0ABR1EX74</accession>
<protein>
    <submittedName>
        <fullName evidence="1">Uncharacterized protein</fullName>
    </submittedName>
</protein>
<dbReference type="EMBL" id="JAVFWL010000006">
    <property type="protein sequence ID" value="KAK6767178.1"/>
    <property type="molecule type" value="Genomic_DNA"/>
</dbReference>
<keyword evidence="3" id="KW-1185">Reference proteome</keyword>
<reference evidence="1 3" key="1">
    <citation type="submission" date="2023-08" db="EMBL/GenBank/DDBJ databases">
        <title>A Necator americanus chromosomal reference genome.</title>
        <authorList>
            <person name="Ilik V."/>
            <person name="Petrzelkova K.J."/>
            <person name="Pardy F."/>
            <person name="Fuh T."/>
            <person name="Niatou-Singa F.S."/>
            <person name="Gouil Q."/>
            <person name="Baker L."/>
            <person name="Ritchie M.E."/>
            <person name="Jex A.R."/>
            <person name="Gazzola D."/>
            <person name="Li H."/>
            <person name="Toshio Fujiwara R."/>
            <person name="Zhan B."/>
            <person name="Aroian R.V."/>
            <person name="Pafco B."/>
            <person name="Schwarz E.M."/>
        </authorList>
    </citation>
    <scope>NUCLEOTIDE SEQUENCE [LARGE SCALE GENOMIC DNA]</scope>
    <source>
        <strain evidence="1 3">Aroian</strain>
        <tissue evidence="1">Whole animal</tissue>
    </source>
</reference>
<name>A0ABR1EX74_NECAM</name>
<evidence type="ECO:0000313" key="1">
    <source>
        <dbReference type="EMBL" id="KAK6767178.1"/>
    </source>
</evidence>
<dbReference type="EMBL" id="JAVFWL010000007">
    <property type="protein sequence ID" value="KAK6767184.1"/>
    <property type="molecule type" value="Genomic_DNA"/>
</dbReference>
<organism evidence="1 3">
    <name type="scientific">Necator americanus</name>
    <name type="common">Human hookworm</name>
    <dbReference type="NCBI Taxonomy" id="51031"/>
    <lineage>
        <taxon>Eukaryota</taxon>
        <taxon>Metazoa</taxon>
        <taxon>Ecdysozoa</taxon>
        <taxon>Nematoda</taxon>
        <taxon>Chromadorea</taxon>
        <taxon>Rhabditida</taxon>
        <taxon>Rhabditina</taxon>
        <taxon>Rhabditomorpha</taxon>
        <taxon>Strongyloidea</taxon>
        <taxon>Ancylostomatidae</taxon>
        <taxon>Bunostominae</taxon>
        <taxon>Necator</taxon>
    </lineage>
</organism>
<evidence type="ECO:0000313" key="2">
    <source>
        <dbReference type="EMBL" id="KAK6767184.1"/>
    </source>
</evidence>
<evidence type="ECO:0000313" key="3">
    <source>
        <dbReference type="Proteomes" id="UP001303046"/>
    </source>
</evidence>